<feature type="transmembrane region" description="Helical" evidence="1">
    <location>
        <begin position="51"/>
        <end position="72"/>
    </location>
</feature>
<keyword evidence="1" id="KW-1133">Transmembrane helix</keyword>
<accession>A0ABW3TFD9</accession>
<dbReference type="RefSeq" id="WP_380793269.1">
    <property type="nucleotide sequence ID" value="NZ_JBHTKR010000005.1"/>
</dbReference>
<protein>
    <submittedName>
        <fullName evidence="2">DUF5665 domain-containing protein</fullName>
    </submittedName>
</protein>
<comment type="caution">
    <text evidence="2">The sequence shown here is derived from an EMBL/GenBank/DDBJ whole genome shotgun (WGS) entry which is preliminary data.</text>
</comment>
<evidence type="ECO:0000313" key="2">
    <source>
        <dbReference type="EMBL" id="MFD1195909.1"/>
    </source>
</evidence>
<evidence type="ECO:0000313" key="3">
    <source>
        <dbReference type="Proteomes" id="UP001597151"/>
    </source>
</evidence>
<sequence length="104" mass="11435">MTGSPRPQSPDDQAEAMRALAREVARLNAHRFIKVHNSIWRLVGFQFLRGLAFGLGSVLGASILVSALAWWVSQFEFLPIIGEWASELAKEIDLSRGLDGGSQN</sequence>
<keyword evidence="3" id="KW-1185">Reference proteome</keyword>
<dbReference type="EMBL" id="JBHTKR010000005">
    <property type="protein sequence ID" value="MFD1195909.1"/>
    <property type="molecule type" value="Genomic_DNA"/>
</dbReference>
<dbReference type="Proteomes" id="UP001597151">
    <property type="component" value="Unassembled WGS sequence"/>
</dbReference>
<dbReference type="InterPro" id="IPR043723">
    <property type="entry name" value="DUF5665"/>
</dbReference>
<keyword evidence="1" id="KW-0812">Transmembrane</keyword>
<dbReference type="Pfam" id="PF18910">
    <property type="entry name" value="DUF5665"/>
    <property type="match status" value="1"/>
</dbReference>
<reference evidence="3" key="1">
    <citation type="journal article" date="2019" name="Int. J. Syst. Evol. Microbiol.">
        <title>The Global Catalogue of Microorganisms (GCM) 10K type strain sequencing project: providing services to taxonomists for standard genome sequencing and annotation.</title>
        <authorList>
            <consortium name="The Broad Institute Genomics Platform"/>
            <consortium name="The Broad Institute Genome Sequencing Center for Infectious Disease"/>
            <person name="Wu L."/>
            <person name="Ma J."/>
        </authorList>
    </citation>
    <scope>NUCLEOTIDE SEQUENCE [LARGE SCALE GENOMIC DNA]</scope>
    <source>
        <strain evidence="3">CCUG 55328</strain>
    </source>
</reference>
<keyword evidence="1" id="KW-0472">Membrane</keyword>
<organism evidence="2 3">
    <name type="scientific">Seohaeicola saemankumensis</name>
    <dbReference type="NCBI Taxonomy" id="481181"/>
    <lineage>
        <taxon>Bacteria</taxon>
        <taxon>Pseudomonadati</taxon>
        <taxon>Pseudomonadota</taxon>
        <taxon>Alphaproteobacteria</taxon>
        <taxon>Rhodobacterales</taxon>
        <taxon>Roseobacteraceae</taxon>
        <taxon>Seohaeicola</taxon>
    </lineage>
</organism>
<name>A0ABW3TFD9_9RHOB</name>
<proteinExistence type="predicted"/>
<evidence type="ECO:0000256" key="1">
    <source>
        <dbReference type="SAM" id="Phobius"/>
    </source>
</evidence>
<gene>
    <name evidence="2" type="ORF">ACFQ3C_14640</name>
</gene>